<reference evidence="1 2" key="1">
    <citation type="submission" date="2023-03" db="EMBL/GenBank/DDBJ databases">
        <title>Roseibium porphyridii sp. nov. and Roseibium rhodosorbium sp. nov. isolated from marine algae, Porphyridium cruentum and Rhodosorus marinus, respectively.</title>
        <authorList>
            <person name="Lee M.W."/>
            <person name="Choi B.J."/>
            <person name="Lee J.K."/>
            <person name="Choi D.G."/>
            <person name="Baek J.H."/>
            <person name="Bayburt H."/>
            <person name="Kim J.M."/>
            <person name="Han D.M."/>
            <person name="Kim K.H."/>
            <person name="Jeon C.O."/>
        </authorList>
    </citation>
    <scope>NUCLEOTIDE SEQUENCE [LARGE SCALE GENOMIC DNA]</scope>
    <source>
        <strain evidence="1 2">KMA01</strain>
    </source>
</reference>
<dbReference type="EMBL" id="CP120863">
    <property type="protein sequence ID" value="WFE88130.1"/>
    <property type="molecule type" value="Genomic_DNA"/>
</dbReference>
<evidence type="ECO:0000313" key="2">
    <source>
        <dbReference type="Proteomes" id="UP001209803"/>
    </source>
</evidence>
<protein>
    <recommendedName>
        <fullName evidence="3">AbiEi antitoxin C-terminal domain-containing protein</fullName>
    </recommendedName>
</protein>
<evidence type="ECO:0000313" key="1">
    <source>
        <dbReference type="EMBL" id="WFE88130.1"/>
    </source>
</evidence>
<keyword evidence="2" id="KW-1185">Reference proteome</keyword>
<accession>A0ABY8F499</accession>
<proteinExistence type="predicted"/>
<evidence type="ECO:0008006" key="3">
    <source>
        <dbReference type="Google" id="ProtNLM"/>
    </source>
</evidence>
<sequence length="187" mass="21285">MQRADRTFDESAAATTDFGPYFLLADADLKIYSVFDDLRYDRSDAEIMSPAMRRHAVAKLANLGFRQTSGSVLHNKATDVSCYIPKPQVLGASPFDVTRYTPKRDKDFYILTPTQTACQFIDTYPYDLAVEKVISLVQKQPINLYRILDYLEHKPAHEAIRPALGYFKSVQRKAVQSEPLCRRRALG</sequence>
<organism evidence="1 2">
    <name type="scientific">Roseibium porphyridii</name>
    <dbReference type="NCBI Taxonomy" id="2866279"/>
    <lineage>
        <taxon>Bacteria</taxon>
        <taxon>Pseudomonadati</taxon>
        <taxon>Pseudomonadota</taxon>
        <taxon>Alphaproteobacteria</taxon>
        <taxon>Hyphomicrobiales</taxon>
        <taxon>Stappiaceae</taxon>
        <taxon>Roseibium</taxon>
    </lineage>
</organism>
<name>A0ABY8F499_9HYPH</name>
<dbReference type="Proteomes" id="UP001209803">
    <property type="component" value="Chromosome"/>
</dbReference>
<dbReference type="RefSeq" id="WP_265681262.1">
    <property type="nucleotide sequence ID" value="NZ_CP120863.1"/>
</dbReference>
<gene>
    <name evidence="1" type="ORF">K1718_18415</name>
</gene>